<evidence type="ECO:0000256" key="2">
    <source>
        <dbReference type="PROSITE-ProRule" id="PRU00059"/>
    </source>
</evidence>
<name>A0A2C9KXU4_BIOGL</name>
<feature type="disulfide bond" evidence="2">
    <location>
        <begin position="65"/>
        <end position="92"/>
    </location>
</feature>
<dbReference type="KEGG" id="bgt:106059527"/>
<evidence type="ECO:0000313" key="4">
    <source>
        <dbReference type="EnsemblMetazoa" id="BGLB024791-PA"/>
    </source>
</evidence>
<dbReference type="InterPro" id="IPR000859">
    <property type="entry name" value="CUB_dom"/>
</dbReference>
<feature type="domain" description="CUB" evidence="3">
    <location>
        <begin position="65"/>
        <end position="181"/>
    </location>
</feature>
<comment type="caution">
    <text evidence="2">Lacks conserved residue(s) required for the propagation of feature annotation.</text>
</comment>
<dbReference type="VEuPathDB" id="VectorBase:BGLAX_052659"/>
<gene>
    <name evidence="4" type="primary">106059527</name>
</gene>
<evidence type="ECO:0000313" key="5">
    <source>
        <dbReference type="Proteomes" id="UP000076420"/>
    </source>
</evidence>
<dbReference type="Gene3D" id="2.60.120.290">
    <property type="entry name" value="Spermadhesin, CUB domain"/>
    <property type="match status" value="1"/>
</dbReference>
<accession>A0A2C9KXU4</accession>
<reference evidence="4" key="1">
    <citation type="submission" date="2020-05" db="UniProtKB">
        <authorList>
            <consortium name="EnsemblMetazoa"/>
        </authorList>
    </citation>
    <scope>IDENTIFICATION</scope>
    <source>
        <strain evidence="4">BB02</strain>
    </source>
</reference>
<sequence>IILAAKESIPRGARKDYILNWSEHIQQLHNATIEARNTLENNPCIENNMKLKAANAVFRKKTPGCGQVISNVSGSLTLQKRPTLSAGSVFFCYLSFVDQQSELYTVKLQSLDLGRSLDCNNGYLKVYNLTRGTQSGYYDYQKYCYNNIPSLIRSNGNEMLIIYFLNESGAESKFNATYLKTDCNWKYGDKCQSDCHCNRSYTNHCNNLNGHCDCSYGIKGTDCSQDINECTELSTSCTAPTECRNMFHSYEQIFSRLRFNMPFSNANLDRALGKCRNCKSPEANRITS</sequence>
<dbReference type="PROSITE" id="PS01180">
    <property type="entry name" value="CUB"/>
    <property type="match status" value="1"/>
</dbReference>
<protein>
    <recommendedName>
        <fullName evidence="3">CUB domain-containing protein</fullName>
    </recommendedName>
</protein>
<dbReference type="Pfam" id="PF00431">
    <property type="entry name" value="CUB"/>
    <property type="match status" value="1"/>
</dbReference>
<dbReference type="VEuPathDB" id="VectorBase:BGLB024791"/>
<dbReference type="InterPro" id="IPR035914">
    <property type="entry name" value="Sperma_CUB_dom_sf"/>
</dbReference>
<evidence type="ECO:0000259" key="3">
    <source>
        <dbReference type="PROSITE" id="PS01180"/>
    </source>
</evidence>
<organism evidence="4 5">
    <name type="scientific">Biomphalaria glabrata</name>
    <name type="common">Bloodfluke planorb</name>
    <name type="synonym">Freshwater snail</name>
    <dbReference type="NCBI Taxonomy" id="6526"/>
    <lineage>
        <taxon>Eukaryota</taxon>
        <taxon>Metazoa</taxon>
        <taxon>Spiralia</taxon>
        <taxon>Lophotrochozoa</taxon>
        <taxon>Mollusca</taxon>
        <taxon>Gastropoda</taxon>
        <taxon>Heterobranchia</taxon>
        <taxon>Euthyneura</taxon>
        <taxon>Panpulmonata</taxon>
        <taxon>Hygrophila</taxon>
        <taxon>Lymnaeoidea</taxon>
        <taxon>Planorbidae</taxon>
        <taxon>Biomphalaria</taxon>
    </lineage>
</organism>
<proteinExistence type="predicted"/>
<keyword evidence="1 2" id="KW-1015">Disulfide bond</keyword>
<dbReference type="SUPFAM" id="SSF49854">
    <property type="entry name" value="Spermadhesin, CUB domain"/>
    <property type="match status" value="1"/>
</dbReference>
<dbReference type="AlphaFoldDB" id="A0A2C9KXU4"/>
<evidence type="ECO:0000256" key="1">
    <source>
        <dbReference type="ARBA" id="ARBA00023157"/>
    </source>
</evidence>
<dbReference type="EnsemblMetazoa" id="BGLB024791-RA">
    <property type="protein sequence ID" value="BGLB024791-PA"/>
    <property type="gene ID" value="BGLB024791"/>
</dbReference>
<dbReference type="Proteomes" id="UP000076420">
    <property type="component" value="Unassembled WGS sequence"/>
</dbReference>